<dbReference type="EMBL" id="JBHSXM010000006">
    <property type="protein sequence ID" value="MFC6838458.1"/>
    <property type="molecule type" value="Genomic_DNA"/>
</dbReference>
<sequence>MGWSQAGGERDVPMSTAVVEAIAAAERVDPVYLDPPLHEVIDADALDAMFEGTLSAGVVAFEYGAYRVRAHDDGRVELRRPAEPPLE</sequence>
<accession>A0ABD5UHV4</accession>
<comment type="caution">
    <text evidence="2">The sequence shown here is derived from an EMBL/GenBank/DDBJ whole genome shotgun (WGS) entry which is preliminary data.</text>
</comment>
<gene>
    <name evidence="2" type="ORF">ACFQHK_18420</name>
</gene>
<dbReference type="Proteomes" id="UP001596406">
    <property type="component" value="Unassembled WGS sequence"/>
</dbReference>
<dbReference type="AlphaFoldDB" id="A0ABD5UHV4"/>
<protein>
    <submittedName>
        <fullName evidence="2">HalOD1 output domain-containing protein</fullName>
    </submittedName>
</protein>
<keyword evidence="3" id="KW-1185">Reference proteome</keyword>
<organism evidence="2 3">
    <name type="scientific">Halomarina ordinaria</name>
    <dbReference type="NCBI Taxonomy" id="3033939"/>
    <lineage>
        <taxon>Archaea</taxon>
        <taxon>Methanobacteriati</taxon>
        <taxon>Methanobacteriota</taxon>
        <taxon>Stenosarchaea group</taxon>
        <taxon>Halobacteria</taxon>
        <taxon>Halobacteriales</taxon>
        <taxon>Natronomonadaceae</taxon>
        <taxon>Halomarina</taxon>
    </lineage>
</organism>
<evidence type="ECO:0000259" key="1">
    <source>
        <dbReference type="Pfam" id="PF18545"/>
    </source>
</evidence>
<evidence type="ECO:0000313" key="2">
    <source>
        <dbReference type="EMBL" id="MFC6838458.1"/>
    </source>
</evidence>
<name>A0ABD5UHV4_9EURY</name>
<dbReference type="InterPro" id="IPR040624">
    <property type="entry name" value="HalOD1"/>
</dbReference>
<reference evidence="2 3" key="1">
    <citation type="journal article" date="2019" name="Int. J. Syst. Evol. Microbiol.">
        <title>The Global Catalogue of Microorganisms (GCM) 10K type strain sequencing project: providing services to taxonomists for standard genome sequencing and annotation.</title>
        <authorList>
            <consortium name="The Broad Institute Genomics Platform"/>
            <consortium name="The Broad Institute Genome Sequencing Center for Infectious Disease"/>
            <person name="Wu L."/>
            <person name="Ma J."/>
        </authorList>
    </citation>
    <scope>NUCLEOTIDE SEQUENCE [LARGE SCALE GENOMIC DNA]</scope>
    <source>
        <strain evidence="2 3">PSRA2</strain>
    </source>
</reference>
<dbReference type="Pfam" id="PF18545">
    <property type="entry name" value="HalOD1"/>
    <property type="match status" value="1"/>
</dbReference>
<proteinExistence type="predicted"/>
<evidence type="ECO:0000313" key="3">
    <source>
        <dbReference type="Proteomes" id="UP001596406"/>
    </source>
</evidence>
<feature type="domain" description="Halobacterial output" evidence="1">
    <location>
        <begin position="12"/>
        <end position="78"/>
    </location>
</feature>
<dbReference type="RefSeq" id="WP_304450147.1">
    <property type="nucleotide sequence ID" value="NZ_JARRAH010000006.1"/>
</dbReference>